<feature type="region of interest" description="Disordered" evidence="1">
    <location>
        <begin position="1"/>
        <end position="29"/>
    </location>
</feature>
<feature type="compositionally biased region" description="Polar residues" evidence="1">
    <location>
        <begin position="1"/>
        <end position="11"/>
    </location>
</feature>
<dbReference type="CDD" id="cd00167">
    <property type="entry name" value="SANT"/>
    <property type="match status" value="1"/>
</dbReference>
<sequence length="360" mass="39521">MDQNMTPSIVSPISEDSHGSPQFPNKPRKLAYVSGNRSWSEEEENYLLQTRMQKMPYKHIAAHLNKTELACRLHYHQLSHGSHRRKRTHSVSSATSSVSAGSSTQTPDLRHYRSGSEFEESPASEFQGSPPSYFHPRSRSSTMSSTGSRPHKVLLPKPAPLTPRTTPDPIPGGLRIHTGGHAMQPNAVDTDRLRYIYESHRAAFWASVAAEYGNDVSPAMLEEVWRSGTFNGIGVKPPTPSSSPDHRQSGSILLKPSPFIPEPSNSAIERPMTAGLTPITPAISAISAPDRSSYTLPTPIPSATSNPRASPWANAGGFRAPAISNLLTEDRSPRRETFLERRHTDSDTTPLSTASRESFR</sequence>
<keyword evidence="3" id="KW-1185">Reference proteome</keyword>
<feature type="compositionally biased region" description="Basic and acidic residues" evidence="1">
    <location>
        <begin position="328"/>
        <end position="346"/>
    </location>
</feature>
<proteinExistence type="predicted"/>
<feature type="compositionally biased region" description="Polar residues" evidence="1">
    <location>
        <begin position="299"/>
        <end position="308"/>
    </location>
</feature>
<feature type="region of interest" description="Disordered" evidence="1">
    <location>
        <begin position="299"/>
        <end position="360"/>
    </location>
</feature>
<organism evidence="2 3">
    <name type="scientific">Viridothelium virens</name>
    <name type="common">Speckled blister lichen</name>
    <name type="synonym">Trypethelium virens</name>
    <dbReference type="NCBI Taxonomy" id="1048519"/>
    <lineage>
        <taxon>Eukaryota</taxon>
        <taxon>Fungi</taxon>
        <taxon>Dikarya</taxon>
        <taxon>Ascomycota</taxon>
        <taxon>Pezizomycotina</taxon>
        <taxon>Dothideomycetes</taxon>
        <taxon>Dothideomycetes incertae sedis</taxon>
        <taxon>Trypetheliales</taxon>
        <taxon>Trypetheliaceae</taxon>
        <taxon>Viridothelium</taxon>
    </lineage>
</organism>
<feature type="compositionally biased region" description="Pro residues" evidence="1">
    <location>
        <begin position="157"/>
        <end position="169"/>
    </location>
</feature>
<dbReference type="OrthoDB" id="5399305at2759"/>
<evidence type="ECO:0000256" key="1">
    <source>
        <dbReference type="SAM" id="MobiDB-lite"/>
    </source>
</evidence>
<dbReference type="InterPro" id="IPR001005">
    <property type="entry name" value="SANT/Myb"/>
</dbReference>
<feature type="region of interest" description="Disordered" evidence="1">
    <location>
        <begin position="79"/>
        <end position="169"/>
    </location>
</feature>
<accession>A0A6A6HI26</accession>
<feature type="compositionally biased region" description="Polar residues" evidence="1">
    <location>
        <begin position="347"/>
        <end position="360"/>
    </location>
</feature>
<dbReference type="Proteomes" id="UP000800092">
    <property type="component" value="Unassembled WGS sequence"/>
</dbReference>
<name>A0A6A6HI26_VIRVR</name>
<gene>
    <name evidence="2" type="ORF">EV356DRAFT_530244</name>
</gene>
<protein>
    <recommendedName>
        <fullName evidence="4">Myb-like domain-containing protein</fullName>
    </recommendedName>
</protein>
<dbReference type="EMBL" id="ML991781">
    <property type="protein sequence ID" value="KAF2237120.1"/>
    <property type="molecule type" value="Genomic_DNA"/>
</dbReference>
<feature type="region of interest" description="Disordered" evidence="1">
    <location>
        <begin position="232"/>
        <end position="270"/>
    </location>
</feature>
<feature type="compositionally biased region" description="Low complexity" evidence="1">
    <location>
        <begin position="139"/>
        <end position="148"/>
    </location>
</feature>
<evidence type="ECO:0000313" key="2">
    <source>
        <dbReference type="EMBL" id="KAF2237120.1"/>
    </source>
</evidence>
<feature type="compositionally biased region" description="Low complexity" evidence="1">
    <location>
        <begin position="90"/>
        <end position="104"/>
    </location>
</feature>
<reference evidence="2" key="1">
    <citation type="journal article" date="2020" name="Stud. Mycol.">
        <title>101 Dothideomycetes genomes: a test case for predicting lifestyles and emergence of pathogens.</title>
        <authorList>
            <person name="Haridas S."/>
            <person name="Albert R."/>
            <person name="Binder M."/>
            <person name="Bloem J."/>
            <person name="Labutti K."/>
            <person name="Salamov A."/>
            <person name="Andreopoulos B."/>
            <person name="Baker S."/>
            <person name="Barry K."/>
            <person name="Bills G."/>
            <person name="Bluhm B."/>
            <person name="Cannon C."/>
            <person name="Castanera R."/>
            <person name="Culley D."/>
            <person name="Daum C."/>
            <person name="Ezra D."/>
            <person name="Gonzalez J."/>
            <person name="Henrissat B."/>
            <person name="Kuo A."/>
            <person name="Liang C."/>
            <person name="Lipzen A."/>
            <person name="Lutzoni F."/>
            <person name="Magnuson J."/>
            <person name="Mondo S."/>
            <person name="Nolan M."/>
            <person name="Ohm R."/>
            <person name="Pangilinan J."/>
            <person name="Park H.-J."/>
            <person name="Ramirez L."/>
            <person name="Alfaro M."/>
            <person name="Sun H."/>
            <person name="Tritt A."/>
            <person name="Yoshinaga Y."/>
            <person name="Zwiers L.-H."/>
            <person name="Turgeon B."/>
            <person name="Goodwin S."/>
            <person name="Spatafora J."/>
            <person name="Crous P."/>
            <person name="Grigoriev I."/>
        </authorList>
    </citation>
    <scope>NUCLEOTIDE SEQUENCE</scope>
    <source>
        <strain evidence="2">Tuck. ex Michener</strain>
    </source>
</reference>
<evidence type="ECO:0000313" key="3">
    <source>
        <dbReference type="Proteomes" id="UP000800092"/>
    </source>
</evidence>
<feature type="compositionally biased region" description="Basic residues" evidence="1">
    <location>
        <begin position="79"/>
        <end position="89"/>
    </location>
</feature>
<dbReference type="AlphaFoldDB" id="A0A6A6HI26"/>
<evidence type="ECO:0008006" key="4">
    <source>
        <dbReference type="Google" id="ProtNLM"/>
    </source>
</evidence>